<name>A0A379FFG8_PROMI</name>
<dbReference type="Proteomes" id="UP000254191">
    <property type="component" value="Unassembled WGS sequence"/>
</dbReference>
<dbReference type="GO" id="GO:0006508">
    <property type="term" value="P:proteolysis"/>
    <property type="evidence" value="ECO:0007669"/>
    <property type="project" value="UniProtKB-KW"/>
</dbReference>
<proteinExistence type="predicted"/>
<keyword evidence="1" id="KW-1188">Viral release from host cell</keyword>
<dbReference type="Pfam" id="PF04586">
    <property type="entry name" value="Peptidase_S78"/>
    <property type="match status" value="1"/>
</dbReference>
<keyword evidence="2 5" id="KW-0645">Protease</keyword>
<evidence type="ECO:0000256" key="2">
    <source>
        <dbReference type="ARBA" id="ARBA00022670"/>
    </source>
</evidence>
<evidence type="ECO:0000256" key="3">
    <source>
        <dbReference type="ARBA" id="ARBA00022801"/>
    </source>
</evidence>
<reference evidence="5 6" key="1">
    <citation type="submission" date="2018-06" db="EMBL/GenBank/DDBJ databases">
        <authorList>
            <consortium name="Pathogen Informatics"/>
            <person name="Doyle S."/>
        </authorList>
    </citation>
    <scope>NUCLEOTIDE SEQUENCE [LARGE SCALE GENOMIC DNA]</scope>
    <source>
        <strain evidence="5 6">NCTC11938</strain>
    </source>
</reference>
<dbReference type="InterPro" id="IPR054613">
    <property type="entry name" value="Peptidase_S78_dom"/>
</dbReference>
<keyword evidence="3" id="KW-0378">Hydrolase</keyword>
<dbReference type="AlphaFoldDB" id="A0A379FFG8"/>
<evidence type="ECO:0000313" key="6">
    <source>
        <dbReference type="Proteomes" id="UP000254191"/>
    </source>
</evidence>
<feature type="domain" description="Prohead serine protease" evidence="4">
    <location>
        <begin position="4"/>
        <end position="46"/>
    </location>
</feature>
<dbReference type="GO" id="GO:0008233">
    <property type="term" value="F:peptidase activity"/>
    <property type="evidence" value="ECO:0007669"/>
    <property type="project" value="UniProtKB-KW"/>
</dbReference>
<gene>
    <name evidence="5" type="ORF">NCTC11938_00759</name>
</gene>
<evidence type="ECO:0000259" key="4">
    <source>
        <dbReference type="Pfam" id="PF04586"/>
    </source>
</evidence>
<accession>A0A379FFG8</accession>
<evidence type="ECO:0000313" key="5">
    <source>
        <dbReference type="EMBL" id="SUC18434.1"/>
    </source>
</evidence>
<protein>
    <submittedName>
        <fullName evidence="5">Head maturation protease</fullName>
    </submittedName>
</protein>
<organism evidence="5 6">
    <name type="scientific">Proteus mirabilis</name>
    <dbReference type="NCBI Taxonomy" id="584"/>
    <lineage>
        <taxon>Bacteria</taxon>
        <taxon>Pseudomonadati</taxon>
        <taxon>Pseudomonadota</taxon>
        <taxon>Gammaproteobacteria</taxon>
        <taxon>Enterobacterales</taxon>
        <taxon>Morganellaceae</taxon>
        <taxon>Proteus</taxon>
    </lineage>
</organism>
<sequence>MKRKSNLRGDGTQGVFEGYASVFSHQDSDGDIILPGAFKHVLDKQKTKSRYVL</sequence>
<evidence type="ECO:0000256" key="1">
    <source>
        <dbReference type="ARBA" id="ARBA00022612"/>
    </source>
</evidence>
<dbReference type="EMBL" id="UGTS01000004">
    <property type="protein sequence ID" value="SUC18434.1"/>
    <property type="molecule type" value="Genomic_DNA"/>
</dbReference>